<accession>A0A286NVY2</accession>
<dbReference type="Proteomes" id="UP000217343">
    <property type="component" value="Chromosome"/>
</dbReference>
<proteinExistence type="predicted"/>
<reference evidence="2 3" key="1">
    <citation type="submission" date="2017-06" db="EMBL/GenBank/DDBJ databases">
        <title>Sequencing and comparative analysis of myxobacterial genomes.</title>
        <authorList>
            <person name="Rupp O."/>
            <person name="Goesmann A."/>
            <person name="Sogaard-Andersen L."/>
        </authorList>
    </citation>
    <scope>NUCLEOTIDE SEQUENCE [LARGE SCALE GENOMIC DNA]</scope>
    <source>
        <strain evidence="2 3">DSM 14697</strain>
    </source>
</reference>
<feature type="compositionally biased region" description="Pro residues" evidence="1">
    <location>
        <begin position="29"/>
        <end position="44"/>
    </location>
</feature>
<evidence type="ECO:0000256" key="1">
    <source>
        <dbReference type="SAM" id="MobiDB-lite"/>
    </source>
</evidence>
<feature type="region of interest" description="Disordered" evidence="1">
    <location>
        <begin position="1"/>
        <end position="80"/>
    </location>
</feature>
<evidence type="ECO:0000313" key="2">
    <source>
        <dbReference type="EMBL" id="ATB51327.1"/>
    </source>
</evidence>
<feature type="compositionally biased region" description="Low complexity" evidence="1">
    <location>
        <begin position="12"/>
        <end position="28"/>
    </location>
</feature>
<keyword evidence="3" id="KW-1185">Reference proteome</keyword>
<organism evidence="2 3">
    <name type="scientific">Corallococcus macrosporus DSM 14697</name>
    <dbReference type="NCBI Taxonomy" id="1189310"/>
    <lineage>
        <taxon>Bacteria</taxon>
        <taxon>Pseudomonadati</taxon>
        <taxon>Myxococcota</taxon>
        <taxon>Myxococcia</taxon>
        <taxon>Myxococcales</taxon>
        <taxon>Cystobacterineae</taxon>
        <taxon>Myxococcaceae</taxon>
        <taxon>Corallococcus</taxon>
    </lineage>
</organism>
<gene>
    <name evidence="2" type="ORF">MYMAC_006985</name>
</gene>
<dbReference type="OrthoDB" id="5383249at2"/>
<dbReference type="RefSeq" id="WP_095961262.1">
    <property type="nucleotide sequence ID" value="NZ_CP022203.1"/>
</dbReference>
<dbReference type="AlphaFoldDB" id="A0A286NVY2"/>
<protein>
    <submittedName>
        <fullName evidence="2">Uncharacterized protein</fullName>
    </submittedName>
</protein>
<sequence>MKGIKLGGLFKSPSVPKSPSASGSGPNKPSAPPPVESKPTPKPGPVKDGFDAQGSKPSAGKVNAQPTPQPGKDVTSSFGANPLGYSGQNILNAYNMFPGSAPQGVALPTAQKPFVNANDSRVTLNAHQHQGNTNLSVSPAGGQGIPAHYMHYLSTGEGKFAGIQGVPLHPRPGEPTTVVTGALNGCAIHALHDTKQNNLSFLHHADYSKNGKAELDGFLSQHPNLKPAGSFTPADYSLPTGKHGLPAGATPFIHYSQGTANQPGQWTINGQLNTYKNGGTPGGRPELMRPTDLQVPFMQTVPVNVP</sequence>
<name>A0A286NVY2_9BACT</name>
<evidence type="ECO:0000313" key="3">
    <source>
        <dbReference type="Proteomes" id="UP000217343"/>
    </source>
</evidence>
<dbReference type="KEGG" id="mmas:MYMAC_006985"/>
<dbReference type="EMBL" id="CP022203">
    <property type="protein sequence ID" value="ATB51327.1"/>
    <property type="molecule type" value="Genomic_DNA"/>
</dbReference>